<name>G5I971_9FIRM</name>
<gene>
    <name evidence="2" type="ORF">HMPREF9473_00061</name>
</gene>
<dbReference type="HOGENOM" id="CLU_1105973_0_0_9"/>
<dbReference type="EMBL" id="ADLN01000001">
    <property type="protein sequence ID" value="EHI61610.1"/>
    <property type="molecule type" value="Genomic_DNA"/>
</dbReference>
<dbReference type="OrthoDB" id="1937091at2"/>
<dbReference type="AlphaFoldDB" id="G5I971"/>
<dbReference type="RefSeq" id="WP_006778099.1">
    <property type="nucleotide sequence ID" value="NZ_CP040506.1"/>
</dbReference>
<feature type="region of interest" description="Disordered" evidence="1">
    <location>
        <begin position="205"/>
        <end position="245"/>
    </location>
</feature>
<evidence type="ECO:0000256" key="1">
    <source>
        <dbReference type="SAM" id="MobiDB-lite"/>
    </source>
</evidence>
<protein>
    <recommendedName>
        <fullName evidence="4">PcfK-like protein</fullName>
    </recommendedName>
</protein>
<feature type="compositionally biased region" description="Basic and acidic residues" evidence="1">
    <location>
        <begin position="35"/>
        <end position="44"/>
    </location>
</feature>
<reference evidence="2 3" key="1">
    <citation type="submission" date="2011-08" db="EMBL/GenBank/DDBJ databases">
        <title>The Genome Sequence of Clostridium hathewayi WAL-18680.</title>
        <authorList>
            <consortium name="The Broad Institute Genome Sequencing Platform"/>
            <person name="Earl A."/>
            <person name="Ward D."/>
            <person name="Feldgarden M."/>
            <person name="Gevers D."/>
            <person name="Finegold S.M."/>
            <person name="Summanen P.H."/>
            <person name="Molitoris D.R."/>
            <person name="Song M."/>
            <person name="Daigneault M."/>
            <person name="Allen-Vercoe E."/>
            <person name="Young S.K."/>
            <person name="Zeng Q."/>
            <person name="Gargeya S."/>
            <person name="Fitzgerald M."/>
            <person name="Haas B."/>
            <person name="Abouelleil A."/>
            <person name="Alvarado L."/>
            <person name="Arachchi H.M."/>
            <person name="Berlin A."/>
            <person name="Brown A."/>
            <person name="Chapman S.B."/>
            <person name="Chen Z."/>
            <person name="Dunbar C."/>
            <person name="Freedman E."/>
            <person name="Gearin G."/>
            <person name="Gellesch M."/>
            <person name="Goldberg J."/>
            <person name="Griggs A."/>
            <person name="Gujja S."/>
            <person name="Heiman D."/>
            <person name="Howarth C."/>
            <person name="Larson L."/>
            <person name="Lui A."/>
            <person name="MacDonald P.J.P."/>
            <person name="Montmayeur A."/>
            <person name="Murphy C."/>
            <person name="Neiman D."/>
            <person name="Pearson M."/>
            <person name="Priest M."/>
            <person name="Roberts A."/>
            <person name="Saif S."/>
            <person name="Shea T."/>
            <person name="Shenoy N."/>
            <person name="Sisk P."/>
            <person name="Stolte C."/>
            <person name="Sykes S."/>
            <person name="Wortman J."/>
            <person name="Nusbaum C."/>
            <person name="Birren B."/>
        </authorList>
    </citation>
    <scope>NUCLEOTIDE SEQUENCE [LARGE SCALE GENOMIC DNA]</scope>
    <source>
        <strain evidence="2 3">WAL-18680</strain>
    </source>
</reference>
<evidence type="ECO:0000313" key="3">
    <source>
        <dbReference type="Proteomes" id="UP000005384"/>
    </source>
</evidence>
<keyword evidence="3" id="KW-1185">Reference proteome</keyword>
<evidence type="ECO:0008006" key="4">
    <source>
        <dbReference type="Google" id="ProtNLM"/>
    </source>
</evidence>
<evidence type="ECO:0000313" key="2">
    <source>
        <dbReference type="EMBL" id="EHI61610.1"/>
    </source>
</evidence>
<feature type="region of interest" description="Disordered" evidence="1">
    <location>
        <begin position="27"/>
        <end position="91"/>
    </location>
</feature>
<dbReference type="Proteomes" id="UP000005384">
    <property type="component" value="Unassembled WGS sequence"/>
</dbReference>
<comment type="caution">
    <text evidence="2">The sequence shown here is derived from an EMBL/GenBank/DDBJ whole genome shotgun (WGS) entry which is preliminary data.</text>
</comment>
<feature type="compositionally biased region" description="Basic and acidic residues" evidence="1">
    <location>
        <begin position="53"/>
        <end position="91"/>
    </location>
</feature>
<dbReference type="GeneID" id="93152984"/>
<accession>G5I971</accession>
<proteinExistence type="predicted"/>
<dbReference type="PATRIC" id="fig|742737.3.peg.56"/>
<sequence>MQDSLNIHVLQRDETGVLNPVDTAAEELMLPSDLEDSRAETKEKDEDEIQEEDEKRMEHEASEARRKEKWEARQQAKKKAEQEQQDRLKTMDNDEVMAASMKRVSADTERLTRRNMKECVSEHIQTLCLESPDFARLVMHPRKNMIHCFRYIYRRAKDFIEQEMKNNNVELTTGLYGEDVPDDLCYQWAEDYFRDLDAEEDKEKEEKFVSRQYHAKTAGKPQKAVRKKTEKKQEPEKQEVSADEGVTGQLMLDFITEVKAG</sequence>
<organism evidence="2 3">
    <name type="scientific">Hungatella hathewayi WAL-18680</name>
    <dbReference type="NCBI Taxonomy" id="742737"/>
    <lineage>
        <taxon>Bacteria</taxon>
        <taxon>Bacillati</taxon>
        <taxon>Bacillota</taxon>
        <taxon>Clostridia</taxon>
        <taxon>Lachnospirales</taxon>
        <taxon>Lachnospiraceae</taxon>
        <taxon>Hungatella</taxon>
    </lineage>
</organism>
<feature type="compositionally biased region" description="Basic and acidic residues" evidence="1">
    <location>
        <begin position="231"/>
        <end position="240"/>
    </location>
</feature>